<keyword evidence="2" id="KW-1185">Reference proteome</keyword>
<dbReference type="EMBL" id="AWUE01018079">
    <property type="protein sequence ID" value="OMO82712.1"/>
    <property type="molecule type" value="Genomic_DNA"/>
</dbReference>
<dbReference type="Proteomes" id="UP000187203">
    <property type="component" value="Unassembled WGS sequence"/>
</dbReference>
<gene>
    <name evidence="1" type="ORF">COLO4_22878</name>
</gene>
<dbReference type="AlphaFoldDB" id="A0A1R3IJE3"/>
<proteinExistence type="predicted"/>
<evidence type="ECO:0000313" key="2">
    <source>
        <dbReference type="Proteomes" id="UP000187203"/>
    </source>
</evidence>
<organism evidence="1 2">
    <name type="scientific">Corchorus olitorius</name>
    <dbReference type="NCBI Taxonomy" id="93759"/>
    <lineage>
        <taxon>Eukaryota</taxon>
        <taxon>Viridiplantae</taxon>
        <taxon>Streptophyta</taxon>
        <taxon>Embryophyta</taxon>
        <taxon>Tracheophyta</taxon>
        <taxon>Spermatophyta</taxon>
        <taxon>Magnoliopsida</taxon>
        <taxon>eudicotyledons</taxon>
        <taxon>Gunneridae</taxon>
        <taxon>Pentapetalae</taxon>
        <taxon>rosids</taxon>
        <taxon>malvids</taxon>
        <taxon>Malvales</taxon>
        <taxon>Malvaceae</taxon>
        <taxon>Grewioideae</taxon>
        <taxon>Apeibeae</taxon>
        <taxon>Corchorus</taxon>
    </lineage>
</organism>
<name>A0A1R3IJE3_9ROSI</name>
<accession>A0A1R3IJE3</accession>
<comment type="caution">
    <text evidence="1">The sequence shown here is derived from an EMBL/GenBank/DDBJ whole genome shotgun (WGS) entry which is preliminary data.</text>
</comment>
<evidence type="ECO:0000313" key="1">
    <source>
        <dbReference type="EMBL" id="OMO82712.1"/>
    </source>
</evidence>
<protein>
    <submittedName>
        <fullName evidence="1">Uncharacterized protein</fullName>
    </submittedName>
</protein>
<sequence>MKPSAFAVGFGLNWASIDSPQLEPRSKARSEA</sequence>
<reference evidence="2" key="1">
    <citation type="submission" date="2013-09" db="EMBL/GenBank/DDBJ databases">
        <title>Corchorus olitorius genome sequencing.</title>
        <authorList>
            <person name="Alam M."/>
            <person name="Haque M.S."/>
            <person name="Islam M.S."/>
            <person name="Emdad E.M."/>
            <person name="Islam M.M."/>
            <person name="Ahmed B."/>
            <person name="Halim A."/>
            <person name="Hossen Q.M.M."/>
            <person name="Hossain M.Z."/>
            <person name="Ahmed R."/>
            <person name="Khan M.M."/>
            <person name="Islam R."/>
            <person name="Rashid M.M."/>
            <person name="Khan S.A."/>
            <person name="Rahman M.S."/>
            <person name="Alam M."/>
            <person name="Yahiya A.S."/>
            <person name="Khan M.S."/>
            <person name="Azam M.S."/>
            <person name="Haque T."/>
            <person name="Lashkar M.Z.H."/>
            <person name="Akhand A.I."/>
            <person name="Morshed G."/>
            <person name="Roy S."/>
            <person name="Uddin K.S."/>
            <person name="Rabeya T."/>
            <person name="Hossain A.S."/>
            <person name="Chowdhury A."/>
            <person name="Snigdha A.R."/>
            <person name="Mortoza M.S."/>
            <person name="Matin S.A."/>
            <person name="Hoque S.M.E."/>
            <person name="Islam M.K."/>
            <person name="Roy D.K."/>
            <person name="Haider R."/>
            <person name="Moosa M.M."/>
            <person name="Elias S.M."/>
            <person name="Hasan A.M."/>
            <person name="Jahan S."/>
            <person name="Shafiuddin M."/>
            <person name="Mahmood N."/>
            <person name="Shommy N.S."/>
        </authorList>
    </citation>
    <scope>NUCLEOTIDE SEQUENCE [LARGE SCALE GENOMIC DNA]</scope>
    <source>
        <strain evidence="2">cv. O-4</strain>
    </source>
</reference>